<sequence>MEFPFIHTNFWDALIAVPAIIVMIEILKIFFPSLSAWIPTIASLLGLIISVFIAHPHSLWTGIVMGIGYGIAAVGSYAGFAAVFHHYRDRSPHNPYK</sequence>
<evidence type="ECO:0000313" key="3">
    <source>
        <dbReference type="Proteomes" id="UP000076567"/>
    </source>
</evidence>
<dbReference type="RefSeq" id="WP_066236401.1">
    <property type="nucleotide sequence ID" value="NZ_LRFC01000001.1"/>
</dbReference>
<dbReference type="AlphaFoldDB" id="A0A161TIN7"/>
<protein>
    <recommendedName>
        <fullName evidence="4">Holin</fullName>
    </recommendedName>
</protein>
<proteinExistence type="predicted"/>
<evidence type="ECO:0000313" key="2">
    <source>
        <dbReference type="EMBL" id="KZE69054.1"/>
    </source>
</evidence>
<evidence type="ECO:0000256" key="1">
    <source>
        <dbReference type="SAM" id="Phobius"/>
    </source>
</evidence>
<accession>A0A161TIN7</accession>
<comment type="caution">
    <text evidence="2">The sequence shown here is derived from an EMBL/GenBank/DDBJ whole genome shotgun (WGS) entry which is preliminary data.</text>
</comment>
<dbReference type="OrthoDB" id="2969583at2"/>
<dbReference type="EMBL" id="LRFC01000001">
    <property type="protein sequence ID" value="KZE69054.1"/>
    <property type="molecule type" value="Genomic_DNA"/>
</dbReference>
<keyword evidence="1" id="KW-0472">Membrane</keyword>
<keyword evidence="3" id="KW-1185">Reference proteome</keyword>
<organism evidence="2 3">
    <name type="scientific">Fictibacillus phosphorivorans</name>
    <dbReference type="NCBI Taxonomy" id="1221500"/>
    <lineage>
        <taxon>Bacteria</taxon>
        <taxon>Bacillati</taxon>
        <taxon>Bacillota</taxon>
        <taxon>Bacilli</taxon>
        <taxon>Bacillales</taxon>
        <taxon>Fictibacillaceae</taxon>
        <taxon>Fictibacillus</taxon>
    </lineage>
</organism>
<evidence type="ECO:0008006" key="4">
    <source>
        <dbReference type="Google" id="ProtNLM"/>
    </source>
</evidence>
<keyword evidence="1" id="KW-1133">Transmembrane helix</keyword>
<reference evidence="3" key="1">
    <citation type="submission" date="2016-01" db="EMBL/GenBank/DDBJ databases">
        <title>Draft genome of Chromobacterium sp. F49.</title>
        <authorList>
            <person name="Hong K.W."/>
        </authorList>
    </citation>
    <scope>NUCLEOTIDE SEQUENCE [LARGE SCALE GENOMIC DNA]</scope>
    <source>
        <strain evidence="3">P7IIIA</strain>
    </source>
</reference>
<feature type="transmembrane region" description="Helical" evidence="1">
    <location>
        <begin position="59"/>
        <end position="84"/>
    </location>
</feature>
<keyword evidence="1" id="KW-0812">Transmembrane</keyword>
<feature type="transmembrane region" description="Helical" evidence="1">
    <location>
        <begin position="34"/>
        <end position="53"/>
    </location>
</feature>
<gene>
    <name evidence="2" type="ORF">AWM68_01955</name>
</gene>
<feature type="transmembrane region" description="Helical" evidence="1">
    <location>
        <begin position="6"/>
        <end position="27"/>
    </location>
</feature>
<dbReference type="Proteomes" id="UP000076567">
    <property type="component" value="Unassembled WGS sequence"/>
</dbReference>
<name>A0A161TIN7_9BACL</name>